<dbReference type="EMBL" id="BK032578">
    <property type="protein sequence ID" value="DAF49268.1"/>
    <property type="molecule type" value="Genomic_DNA"/>
</dbReference>
<name>A0A8S5SDZ3_9CAUD</name>
<organism evidence="1">
    <name type="scientific">Caudovirales sp. ctrNG92</name>
    <dbReference type="NCBI Taxonomy" id="2827638"/>
    <lineage>
        <taxon>Viruses</taxon>
        <taxon>Duplodnaviria</taxon>
        <taxon>Heunggongvirae</taxon>
        <taxon>Uroviricota</taxon>
        <taxon>Caudoviricetes</taxon>
    </lineage>
</organism>
<evidence type="ECO:0000313" key="1">
    <source>
        <dbReference type="EMBL" id="DAF49268.1"/>
    </source>
</evidence>
<accession>A0A8S5SDZ3</accession>
<sequence length="101" mass="11676">MKLIKEGTMPNGTRLYLEDWHDDYPSIYPANDCVAAYPIAKESRLRCDSYCYPHIGQPFRLHFHFDSASAAEQAFQALQSGEKSFKDFAEFAWDMSLLRFA</sequence>
<reference evidence="1" key="1">
    <citation type="journal article" date="2021" name="Proc. Natl. Acad. Sci. U.S.A.">
        <title>A Catalog of Tens of Thousands of Viruses from Human Metagenomes Reveals Hidden Associations with Chronic Diseases.</title>
        <authorList>
            <person name="Tisza M.J."/>
            <person name="Buck C.B."/>
        </authorList>
    </citation>
    <scope>NUCLEOTIDE SEQUENCE</scope>
    <source>
        <strain evidence="1">CtrNG92</strain>
    </source>
</reference>
<proteinExistence type="predicted"/>
<protein>
    <submittedName>
        <fullName evidence="1">Uncharacterized protein</fullName>
    </submittedName>
</protein>